<keyword evidence="3" id="KW-1185">Reference proteome</keyword>
<gene>
    <name evidence="2" type="ORF">DIS24_g11939</name>
</gene>
<comment type="caution">
    <text evidence="2">The sequence shown here is derived from an EMBL/GenBank/DDBJ whole genome shotgun (WGS) entry which is preliminary data.</text>
</comment>
<dbReference type="AlphaFoldDB" id="A0AA39WG58"/>
<proteinExistence type="predicted"/>
<evidence type="ECO:0000313" key="3">
    <source>
        <dbReference type="Proteomes" id="UP001175001"/>
    </source>
</evidence>
<dbReference type="EMBL" id="JAUJDW010000204">
    <property type="protein sequence ID" value="KAK0614774.1"/>
    <property type="molecule type" value="Genomic_DNA"/>
</dbReference>
<protein>
    <submittedName>
        <fullName evidence="2">Uncharacterized protein</fullName>
    </submittedName>
</protein>
<name>A0AA39WG58_9PEZI</name>
<sequence length="125" mass="13298">MGGLRHISAKNVVWAGGEAVIVIVDLVAAVPNSKTKKAKNLSKRDLYTSIFLQAQKEEWVFAADAPENAGRLWLAGYTEDVTTNTVNEDWKNGTGDTSAAGDWNEYDNAGGSGPGDAGDSAPVEW</sequence>
<organism evidence="2 3">
    <name type="scientific">Lasiodiplodia hormozganensis</name>
    <dbReference type="NCBI Taxonomy" id="869390"/>
    <lineage>
        <taxon>Eukaryota</taxon>
        <taxon>Fungi</taxon>
        <taxon>Dikarya</taxon>
        <taxon>Ascomycota</taxon>
        <taxon>Pezizomycotina</taxon>
        <taxon>Dothideomycetes</taxon>
        <taxon>Dothideomycetes incertae sedis</taxon>
        <taxon>Botryosphaeriales</taxon>
        <taxon>Botryosphaeriaceae</taxon>
        <taxon>Lasiodiplodia</taxon>
    </lineage>
</organism>
<reference evidence="2" key="1">
    <citation type="submission" date="2023-06" db="EMBL/GenBank/DDBJ databases">
        <title>Multi-omics analyses reveal the molecular pathogenesis toolkit of Lasiodiplodia hormozganensis, a cross-kingdom pathogen.</title>
        <authorList>
            <person name="Felix C."/>
            <person name="Meneses R."/>
            <person name="Goncalves M.F.M."/>
            <person name="Tilleman L."/>
            <person name="Duarte A.S."/>
            <person name="Jorrin-Novo J.V."/>
            <person name="Van De Peer Y."/>
            <person name="Deforce D."/>
            <person name="Van Nieuwerburgh F."/>
            <person name="Esteves A.C."/>
            <person name="Alves A."/>
        </authorList>
    </citation>
    <scope>NUCLEOTIDE SEQUENCE</scope>
    <source>
        <strain evidence="2">CBS 339.90</strain>
    </source>
</reference>
<feature type="region of interest" description="Disordered" evidence="1">
    <location>
        <begin position="86"/>
        <end position="125"/>
    </location>
</feature>
<dbReference type="Proteomes" id="UP001175001">
    <property type="component" value="Unassembled WGS sequence"/>
</dbReference>
<evidence type="ECO:0000313" key="2">
    <source>
        <dbReference type="EMBL" id="KAK0614774.1"/>
    </source>
</evidence>
<accession>A0AA39WG58</accession>
<evidence type="ECO:0000256" key="1">
    <source>
        <dbReference type="SAM" id="MobiDB-lite"/>
    </source>
</evidence>